<dbReference type="Pfam" id="PF08284">
    <property type="entry name" value="RVP_2"/>
    <property type="match status" value="1"/>
</dbReference>
<keyword evidence="1" id="KW-0862">Zinc</keyword>
<dbReference type="CDD" id="cd00303">
    <property type="entry name" value="retropepsin_like"/>
    <property type="match status" value="1"/>
</dbReference>
<dbReference type="InterPro" id="IPR032567">
    <property type="entry name" value="RTL1-rel"/>
</dbReference>
<dbReference type="CDD" id="cd01647">
    <property type="entry name" value="RT_LTR"/>
    <property type="match status" value="1"/>
</dbReference>
<dbReference type="InterPro" id="IPR021109">
    <property type="entry name" value="Peptidase_aspartic_dom_sf"/>
</dbReference>
<comment type="caution">
    <text evidence="5">The sequence shown here is derived from an EMBL/GenBank/DDBJ whole genome shotgun (WGS) entry which is preliminary data.</text>
</comment>
<dbReference type="Gene3D" id="2.40.70.10">
    <property type="entry name" value="Acid Proteases"/>
    <property type="match status" value="1"/>
</dbReference>
<keyword evidence="1" id="KW-0863">Zinc-finger</keyword>
<evidence type="ECO:0000256" key="1">
    <source>
        <dbReference type="PROSITE-ProRule" id="PRU00047"/>
    </source>
</evidence>
<feature type="coiled-coil region" evidence="2">
    <location>
        <begin position="177"/>
        <end position="220"/>
    </location>
</feature>
<dbReference type="Gene3D" id="3.30.70.270">
    <property type="match status" value="1"/>
</dbReference>
<dbReference type="EMBL" id="BQNB010012997">
    <property type="protein sequence ID" value="GJT10567.1"/>
    <property type="molecule type" value="Genomic_DNA"/>
</dbReference>
<keyword evidence="1" id="KW-0479">Metal-binding</keyword>
<keyword evidence="2" id="KW-0175">Coiled coil</keyword>
<feature type="compositionally biased region" description="Acidic residues" evidence="3">
    <location>
        <begin position="32"/>
        <end position="60"/>
    </location>
</feature>
<proteinExistence type="predicted"/>
<dbReference type="Gene3D" id="3.10.10.10">
    <property type="entry name" value="HIV Type 1 Reverse Transcriptase, subunit A, domain 1"/>
    <property type="match status" value="1"/>
</dbReference>
<name>A0ABQ5B9G7_9ASTR</name>
<evidence type="ECO:0000313" key="6">
    <source>
        <dbReference type="Proteomes" id="UP001151760"/>
    </source>
</evidence>
<dbReference type="InterPro" id="IPR043128">
    <property type="entry name" value="Rev_trsase/Diguanyl_cyclase"/>
</dbReference>
<feature type="domain" description="CCHC-type" evidence="4">
    <location>
        <begin position="485"/>
        <end position="500"/>
    </location>
</feature>
<dbReference type="InterPro" id="IPR043502">
    <property type="entry name" value="DNA/RNA_pol_sf"/>
</dbReference>
<organism evidence="5 6">
    <name type="scientific">Tanacetum coccineum</name>
    <dbReference type="NCBI Taxonomy" id="301880"/>
    <lineage>
        <taxon>Eukaryota</taxon>
        <taxon>Viridiplantae</taxon>
        <taxon>Streptophyta</taxon>
        <taxon>Embryophyta</taxon>
        <taxon>Tracheophyta</taxon>
        <taxon>Spermatophyta</taxon>
        <taxon>Magnoliopsida</taxon>
        <taxon>eudicotyledons</taxon>
        <taxon>Gunneridae</taxon>
        <taxon>Pentapetalae</taxon>
        <taxon>asterids</taxon>
        <taxon>campanulids</taxon>
        <taxon>Asterales</taxon>
        <taxon>Asteraceae</taxon>
        <taxon>Asteroideae</taxon>
        <taxon>Anthemideae</taxon>
        <taxon>Anthemidinae</taxon>
        <taxon>Tanacetum</taxon>
    </lineage>
</organism>
<keyword evidence="5" id="KW-0808">Transferase</keyword>
<dbReference type="SUPFAM" id="SSF56672">
    <property type="entry name" value="DNA/RNA polymerases"/>
    <property type="match status" value="1"/>
</dbReference>
<dbReference type="Gene3D" id="4.10.60.10">
    <property type="entry name" value="Zinc finger, CCHC-type"/>
    <property type="match status" value="1"/>
</dbReference>
<dbReference type="GO" id="GO:0003964">
    <property type="term" value="F:RNA-directed DNA polymerase activity"/>
    <property type="evidence" value="ECO:0007669"/>
    <property type="project" value="UniProtKB-KW"/>
</dbReference>
<keyword evidence="5" id="KW-0548">Nucleotidyltransferase</keyword>
<accession>A0ABQ5B9G7</accession>
<dbReference type="InterPro" id="IPR001878">
    <property type="entry name" value="Znf_CCHC"/>
</dbReference>
<evidence type="ECO:0000256" key="2">
    <source>
        <dbReference type="SAM" id="Coils"/>
    </source>
</evidence>
<reference evidence="5" key="2">
    <citation type="submission" date="2022-01" db="EMBL/GenBank/DDBJ databases">
        <authorList>
            <person name="Yamashiro T."/>
            <person name="Shiraishi A."/>
            <person name="Satake H."/>
            <person name="Nakayama K."/>
        </authorList>
    </citation>
    <scope>NUCLEOTIDE SEQUENCE</scope>
</reference>
<dbReference type="PANTHER" id="PTHR15503:SF45">
    <property type="entry name" value="RNA-DIRECTED DNA POLYMERASE HOMOLOG"/>
    <property type="match status" value="1"/>
</dbReference>
<gene>
    <name evidence="5" type="ORF">Tco_0857609</name>
</gene>
<dbReference type="PANTHER" id="PTHR15503">
    <property type="entry name" value="LDOC1 RELATED"/>
    <property type="match status" value="1"/>
</dbReference>
<evidence type="ECO:0000256" key="3">
    <source>
        <dbReference type="SAM" id="MobiDB-lite"/>
    </source>
</evidence>
<keyword evidence="6" id="KW-1185">Reference proteome</keyword>
<evidence type="ECO:0000313" key="5">
    <source>
        <dbReference type="EMBL" id="GJT10567.1"/>
    </source>
</evidence>
<sequence>MVNVFPPCHVNDLPEVEPNQPDLALAIPEPTLVDENEEPEEEEEEFEEEEFEEEEPQEEGEDKKVDNGEEENEPELMFSYEEVNPLNPAPPASDSEFEDVVEVEDIIEPEDETVLNSIHVVGESRDINALFGRNASLSKRVCVREMAHALVEKKGKSKDKYYGKLILDLGNEVRSSMEEKETALENLVRKFDNSEERVECKKLKRELEEARLSNTLLRESCLKKHRMRLSMFRSRMRRFRHLSRGDPITTLSSLVSLVVSFILTMPPKARPLTQAAIERMITSRINEALIVDRARWFEKTEMVFGISECTEGKKVKFATATLQGPALTWWNSKVKELKIVAYTQRFNELALMCPRMVDLESVKVDAYIRGLSDNIKGKVTSSKPTNLSEAMRMAHMLMEQKLQAKHERAMEGNKRKWENFQTMTTAPNEGNAPTGPLPLCERCFTCHISRCTIQCHKCGKVRHKSRYYKENIIATGANAQPTWTCYNCGKQRHIRNHCPKKNKPQGGDARSRAYVINDADKQGSNVVTGTFLLNNCYASVLFNLGSDKSFVNARFSHLIDINPDKLNFSYEVVLTDGKVVSTNTVLRCCTLNLVNHLFEIDLMLIELGTFDVVIRMDWLAENDVFIVCGKKVVNIPCGNKTLIVKGDKGSSRLKVISCIKARKYVERGCWMFVAYVTEEKSKEKCLEDVPVIRDFPEVFPDDFLGLPPPRQVEFKIDLVPGAAPVARPPYRLAPSEMKELSGQLKELLEKGFILPSSSPWRAPVLFVKKKDGSFQMCIDYRELNKLTVKNRYPLPRIDDLFDQL</sequence>
<dbReference type="Proteomes" id="UP001151760">
    <property type="component" value="Unassembled WGS sequence"/>
</dbReference>
<keyword evidence="5" id="KW-0695">RNA-directed DNA polymerase</keyword>
<feature type="region of interest" description="Disordered" evidence="3">
    <location>
        <begin position="1"/>
        <end position="73"/>
    </location>
</feature>
<evidence type="ECO:0000259" key="4">
    <source>
        <dbReference type="PROSITE" id="PS50158"/>
    </source>
</evidence>
<dbReference type="SMART" id="SM00343">
    <property type="entry name" value="ZnF_C2HC"/>
    <property type="match status" value="2"/>
</dbReference>
<reference evidence="5" key="1">
    <citation type="journal article" date="2022" name="Int. J. Mol. Sci.">
        <title>Draft Genome of Tanacetum Coccineum: Genomic Comparison of Closely Related Tanacetum-Family Plants.</title>
        <authorList>
            <person name="Yamashiro T."/>
            <person name="Shiraishi A."/>
            <person name="Nakayama K."/>
            <person name="Satake H."/>
        </authorList>
    </citation>
    <scope>NUCLEOTIDE SEQUENCE</scope>
</reference>
<dbReference type="PROSITE" id="PS50158">
    <property type="entry name" value="ZF_CCHC"/>
    <property type="match status" value="1"/>
</dbReference>
<protein>
    <submittedName>
        <fullName evidence="5">Reverse transcriptase domain-containing protein</fullName>
    </submittedName>
</protein>